<dbReference type="Gene3D" id="3.30.1060.10">
    <property type="entry name" value="Peptide methionine sulphoxide reductase MsrA"/>
    <property type="match status" value="1"/>
</dbReference>
<evidence type="ECO:0000256" key="1">
    <source>
        <dbReference type="ARBA" id="ARBA00012502"/>
    </source>
</evidence>
<dbReference type="Pfam" id="PF01625">
    <property type="entry name" value="PMSR"/>
    <property type="match status" value="1"/>
</dbReference>
<feature type="domain" description="Peptide methionine sulphoxide reductase MsrA" evidence="5">
    <location>
        <begin position="4"/>
        <end position="138"/>
    </location>
</feature>
<dbReference type="InterPro" id="IPR036509">
    <property type="entry name" value="Met_Sox_Rdtase_MsrA_sf"/>
</dbReference>
<gene>
    <name evidence="6" type="ORF">SAMN05444377_106134</name>
</gene>
<dbReference type="EC" id="1.8.4.11" evidence="1"/>
<dbReference type="EMBL" id="FQVQ01000006">
    <property type="protein sequence ID" value="SHF31193.1"/>
    <property type="molecule type" value="Genomic_DNA"/>
</dbReference>
<dbReference type="PANTHER" id="PTHR43774:SF1">
    <property type="entry name" value="PEPTIDE METHIONINE SULFOXIDE REDUCTASE MSRA 2"/>
    <property type="match status" value="1"/>
</dbReference>
<protein>
    <recommendedName>
        <fullName evidence="1">peptide-methionine (S)-S-oxide reductase</fullName>
        <ecNumber evidence="1">1.8.4.11</ecNumber>
    </recommendedName>
</protein>
<dbReference type="SUPFAM" id="SSF55068">
    <property type="entry name" value="Peptide methionine sulfoxide reductase"/>
    <property type="match status" value="1"/>
</dbReference>
<dbReference type="InterPro" id="IPR002569">
    <property type="entry name" value="Met_Sox_Rdtase_MsrA_dom"/>
</dbReference>
<name>A0A1M5ALU1_9FLAO</name>
<comment type="catalytic activity">
    <reaction evidence="4">
        <text>[thioredoxin]-disulfide + L-methionine + H2O = L-methionine (S)-S-oxide + [thioredoxin]-dithiol</text>
        <dbReference type="Rhea" id="RHEA:19993"/>
        <dbReference type="Rhea" id="RHEA-COMP:10698"/>
        <dbReference type="Rhea" id="RHEA-COMP:10700"/>
        <dbReference type="ChEBI" id="CHEBI:15377"/>
        <dbReference type="ChEBI" id="CHEBI:29950"/>
        <dbReference type="ChEBI" id="CHEBI:50058"/>
        <dbReference type="ChEBI" id="CHEBI:57844"/>
        <dbReference type="ChEBI" id="CHEBI:58772"/>
        <dbReference type="EC" id="1.8.4.11"/>
    </reaction>
</comment>
<dbReference type="AlphaFoldDB" id="A0A1M5ALU1"/>
<proteinExistence type="predicted"/>
<accession>A0A1M5ALU1</accession>
<sequence>MKKIGFGGGCHWCTEAIFQALNGVESVEQGWISSLNPYDTFSEAVIVHFNEGITLDVLIEVHLLTHSSASAHSMRYKYRSEVYYIDPNDKDTIEIIINKLSKENDTKYITQTLPLADFRLNSERFLNYYKKDKQKPFCQTNINPKLAAIRKTFGHHIRNDF</sequence>
<dbReference type="OrthoDB" id="4174719at2"/>
<dbReference type="GO" id="GO:0008113">
    <property type="term" value="F:peptide-methionine (S)-S-oxide reductase activity"/>
    <property type="evidence" value="ECO:0007669"/>
    <property type="project" value="UniProtKB-EC"/>
</dbReference>
<evidence type="ECO:0000259" key="5">
    <source>
        <dbReference type="Pfam" id="PF01625"/>
    </source>
</evidence>
<evidence type="ECO:0000256" key="2">
    <source>
        <dbReference type="ARBA" id="ARBA00023002"/>
    </source>
</evidence>
<dbReference type="STRING" id="1124188.SAMN05444377_106134"/>
<comment type="catalytic activity">
    <reaction evidence="3">
        <text>L-methionyl-[protein] + [thioredoxin]-disulfide + H2O = L-methionyl-(S)-S-oxide-[protein] + [thioredoxin]-dithiol</text>
        <dbReference type="Rhea" id="RHEA:14217"/>
        <dbReference type="Rhea" id="RHEA-COMP:10698"/>
        <dbReference type="Rhea" id="RHEA-COMP:10700"/>
        <dbReference type="Rhea" id="RHEA-COMP:12313"/>
        <dbReference type="Rhea" id="RHEA-COMP:12315"/>
        <dbReference type="ChEBI" id="CHEBI:15377"/>
        <dbReference type="ChEBI" id="CHEBI:16044"/>
        <dbReference type="ChEBI" id="CHEBI:29950"/>
        <dbReference type="ChEBI" id="CHEBI:44120"/>
        <dbReference type="ChEBI" id="CHEBI:50058"/>
        <dbReference type="EC" id="1.8.4.11"/>
    </reaction>
</comment>
<evidence type="ECO:0000256" key="3">
    <source>
        <dbReference type="ARBA" id="ARBA00047806"/>
    </source>
</evidence>
<evidence type="ECO:0000313" key="6">
    <source>
        <dbReference type="EMBL" id="SHF31193.1"/>
    </source>
</evidence>
<evidence type="ECO:0000256" key="4">
    <source>
        <dbReference type="ARBA" id="ARBA00048782"/>
    </source>
</evidence>
<keyword evidence="2" id="KW-0560">Oxidoreductase</keyword>
<keyword evidence="7" id="KW-1185">Reference proteome</keyword>
<dbReference type="RefSeq" id="WP_073362947.1">
    <property type="nucleotide sequence ID" value="NZ_FQVQ01000006.1"/>
</dbReference>
<reference evidence="6 7" key="1">
    <citation type="submission" date="2016-11" db="EMBL/GenBank/DDBJ databases">
        <authorList>
            <person name="Jaros S."/>
            <person name="Januszkiewicz K."/>
            <person name="Wedrychowicz H."/>
        </authorList>
    </citation>
    <scope>NUCLEOTIDE SEQUENCE [LARGE SCALE GENOMIC DNA]</scope>
    <source>
        <strain evidence="6 7">DSM 25660</strain>
    </source>
</reference>
<dbReference type="Proteomes" id="UP000184147">
    <property type="component" value="Unassembled WGS sequence"/>
</dbReference>
<evidence type="ECO:0000313" key="7">
    <source>
        <dbReference type="Proteomes" id="UP000184147"/>
    </source>
</evidence>
<dbReference type="PANTHER" id="PTHR43774">
    <property type="entry name" value="PEPTIDE METHIONINE SULFOXIDE REDUCTASE"/>
    <property type="match status" value="1"/>
</dbReference>
<organism evidence="6 7">
    <name type="scientific">Flavobacterium fontis</name>
    <dbReference type="NCBI Taxonomy" id="1124188"/>
    <lineage>
        <taxon>Bacteria</taxon>
        <taxon>Pseudomonadati</taxon>
        <taxon>Bacteroidota</taxon>
        <taxon>Flavobacteriia</taxon>
        <taxon>Flavobacteriales</taxon>
        <taxon>Flavobacteriaceae</taxon>
        <taxon>Flavobacterium</taxon>
    </lineage>
</organism>